<dbReference type="RefSeq" id="WP_093164374.1">
    <property type="nucleotide sequence ID" value="NZ_FNEK01000110.1"/>
</dbReference>
<evidence type="ECO:0000259" key="6">
    <source>
        <dbReference type="Pfam" id="PF08479"/>
    </source>
</evidence>
<accession>A0A1G9MHD7</accession>
<evidence type="ECO:0000256" key="1">
    <source>
        <dbReference type="ARBA" id="ARBA00022452"/>
    </source>
</evidence>
<feature type="domain" description="Haemolysin activator HlyB C-terminal" evidence="5">
    <location>
        <begin position="223"/>
        <end position="488"/>
    </location>
</feature>
<dbReference type="STRING" id="571298.SAMN04488026_11107"/>
<dbReference type="Pfam" id="PF03865">
    <property type="entry name" value="ShlB"/>
    <property type="match status" value="1"/>
</dbReference>
<evidence type="ECO:0000256" key="2">
    <source>
        <dbReference type="ARBA" id="ARBA00022692"/>
    </source>
</evidence>
<dbReference type="InterPro" id="IPR005565">
    <property type="entry name" value="Hemolysn_activator_HlyB_C"/>
</dbReference>
<dbReference type="EMBL" id="FNEK01000110">
    <property type="protein sequence ID" value="SDL73639.1"/>
    <property type="molecule type" value="Genomic_DNA"/>
</dbReference>
<dbReference type="Proteomes" id="UP000199382">
    <property type="component" value="Unassembled WGS sequence"/>
</dbReference>
<dbReference type="PANTHER" id="PTHR34597">
    <property type="entry name" value="SLR1661 PROTEIN"/>
    <property type="match status" value="1"/>
</dbReference>
<keyword evidence="1" id="KW-1134">Transmembrane beta strand</keyword>
<feature type="domain" description="Polypeptide-transport-associated ShlB-type" evidence="6">
    <location>
        <begin position="94"/>
        <end position="148"/>
    </location>
</feature>
<keyword evidence="4" id="KW-0732">Signal</keyword>
<keyword evidence="1" id="KW-0472">Membrane</keyword>
<keyword evidence="3" id="KW-0998">Cell outer membrane</keyword>
<feature type="signal peptide" evidence="4">
    <location>
        <begin position="1"/>
        <end position="31"/>
    </location>
</feature>
<keyword evidence="8" id="KW-1185">Reference proteome</keyword>
<proteinExistence type="predicted"/>
<organism evidence="7 8">
    <name type="scientific">Aliiruegeria lutimaris</name>
    <dbReference type="NCBI Taxonomy" id="571298"/>
    <lineage>
        <taxon>Bacteria</taxon>
        <taxon>Pseudomonadati</taxon>
        <taxon>Pseudomonadota</taxon>
        <taxon>Alphaproteobacteria</taxon>
        <taxon>Rhodobacterales</taxon>
        <taxon>Roseobacteraceae</taxon>
        <taxon>Aliiruegeria</taxon>
    </lineage>
</organism>
<dbReference type="GO" id="GO:0046819">
    <property type="term" value="P:protein secretion by the type V secretion system"/>
    <property type="evidence" value="ECO:0007669"/>
    <property type="project" value="TreeGrafter"/>
</dbReference>
<dbReference type="GO" id="GO:0008320">
    <property type="term" value="F:protein transmembrane transporter activity"/>
    <property type="evidence" value="ECO:0007669"/>
    <property type="project" value="TreeGrafter"/>
</dbReference>
<dbReference type="GO" id="GO:0098046">
    <property type="term" value="C:type V protein secretion system complex"/>
    <property type="evidence" value="ECO:0007669"/>
    <property type="project" value="TreeGrafter"/>
</dbReference>
<dbReference type="InterPro" id="IPR051544">
    <property type="entry name" value="TPS_OM_transporter"/>
</dbReference>
<dbReference type="Pfam" id="PF08479">
    <property type="entry name" value="POTRA_2"/>
    <property type="match status" value="1"/>
</dbReference>
<dbReference type="InterPro" id="IPR013686">
    <property type="entry name" value="Polypept-transport_assoc_ShlB"/>
</dbReference>
<evidence type="ECO:0000313" key="8">
    <source>
        <dbReference type="Proteomes" id="UP000199382"/>
    </source>
</evidence>
<dbReference type="Gene3D" id="3.10.20.310">
    <property type="entry name" value="membrane protein fhac"/>
    <property type="match status" value="1"/>
</dbReference>
<dbReference type="PANTHER" id="PTHR34597:SF6">
    <property type="entry name" value="BLR6126 PROTEIN"/>
    <property type="match status" value="1"/>
</dbReference>
<dbReference type="Gene3D" id="2.40.160.50">
    <property type="entry name" value="membrane protein fhac: a member of the omp85/tpsb transporter family"/>
    <property type="match status" value="1"/>
</dbReference>
<name>A0A1G9MHD7_9RHOB</name>
<sequence>MMRYRALISKATLSFGSAVSICLLNSGLAHSQAASNLAPSTFQPESQTGVGPVSVARDPGAPVPQGADKLFVAIGDVRIEGGLPEMATANTAFSEKLSGKRIAVSEIFAATSALENAYANAGYVLSRVVLPQQTIRDGGTLRIVVIDGFIESVDASRVPAPARGRAVAITQPLINERGVQLNEIERALLLAGDTFGVRLASTLSAGGSTGSTVLTLDGEFQEVTGYFGLDNTLSDELGTLNLSFGVEVNGALELGETFYFRAGGTPSDYFSEDPTYQVLSAGAVFPIGYDGPTFNFEATSSKAKPEDDLFPNKSKFERLSFRLYYPWIRSRHFNLSSQLILDRVSDSQDLVAGSTEFPIYDDDLSVLRATIDGKWAFDNRSYLEASAVFSQGLDAFGADTDIDADDTPLSRQGANAEFSKLVVGARYERPFASNWSFLLSGRAQSNFGDALVNSEQFSIAQTNELSAFDAGDLRGDYGWVVRSEVGRSKKFDIFGFPVVGKPYAFGAYGVLGLEEPTVLEQRRTTAYSYGIGADLFTLESSAFRSGSLRLEYGKGERDDFGSDRNRFTIVANRRF</sequence>
<reference evidence="7 8" key="1">
    <citation type="submission" date="2016-10" db="EMBL/GenBank/DDBJ databases">
        <authorList>
            <person name="de Groot N.N."/>
        </authorList>
    </citation>
    <scope>NUCLEOTIDE SEQUENCE [LARGE SCALE GENOMIC DNA]</scope>
    <source>
        <strain evidence="7 8">DSM 25294</strain>
    </source>
</reference>
<evidence type="ECO:0000313" key="7">
    <source>
        <dbReference type="EMBL" id="SDL73639.1"/>
    </source>
</evidence>
<evidence type="ECO:0000259" key="5">
    <source>
        <dbReference type="Pfam" id="PF03865"/>
    </source>
</evidence>
<dbReference type="OrthoDB" id="7497550at2"/>
<keyword evidence="2" id="KW-0812">Transmembrane</keyword>
<protein>
    <submittedName>
        <fullName evidence="7">Hemolysin activation/secretion protein</fullName>
    </submittedName>
</protein>
<evidence type="ECO:0000256" key="3">
    <source>
        <dbReference type="ARBA" id="ARBA00023237"/>
    </source>
</evidence>
<dbReference type="AlphaFoldDB" id="A0A1G9MHD7"/>
<evidence type="ECO:0000256" key="4">
    <source>
        <dbReference type="SAM" id="SignalP"/>
    </source>
</evidence>
<gene>
    <name evidence="7" type="ORF">SAMN04488026_11107</name>
</gene>
<feature type="chain" id="PRO_5011730289" evidence="4">
    <location>
        <begin position="32"/>
        <end position="575"/>
    </location>
</feature>